<dbReference type="SMART" id="SM00364">
    <property type="entry name" value="LRR_BAC"/>
    <property type="match status" value="12"/>
</dbReference>
<dbReference type="SMART" id="SM00369">
    <property type="entry name" value="LRR_TYP"/>
    <property type="match status" value="19"/>
</dbReference>
<dbReference type="InterPro" id="IPR025875">
    <property type="entry name" value="Leu-rich_rpt_4"/>
</dbReference>
<dbReference type="PROSITE" id="PS51257">
    <property type="entry name" value="PROKAR_LIPOPROTEIN"/>
    <property type="match status" value="1"/>
</dbReference>
<feature type="domain" description="Bacterial repeat" evidence="4">
    <location>
        <begin position="208"/>
        <end position="282"/>
    </location>
</feature>
<dbReference type="Proteomes" id="UP000663722">
    <property type="component" value="Chromosome"/>
</dbReference>
<reference evidence="6" key="1">
    <citation type="journal article" date="2021" name="Microb. Physiol.">
        <title>Proteogenomic Insights into the Physiology of Marine, Sulfate-Reducing, Filamentous Desulfonema limicola and Desulfonema magnum.</title>
        <authorList>
            <person name="Schnaars V."/>
            <person name="Wohlbrand L."/>
            <person name="Scheve S."/>
            <person name="Hinrichs C."/>
            <person name="Reinhardt R."/>
            <person name="Rabus R."/>
        </authorList>
    </citation>
    <scope>NUCLEOTIDE SEQUENCE</scope>
    <source>
        <strain evidence="6">4be13</strain>
    </source>
</reference>
<keyword evidence="7" id="KW-1185">Reference proteome</keyword>
<feature type="domain" description="Bacterial repeat" evidence="4">
    <location>
        <begin position="908"/>
        <end position="973"/>
    </location>
</feature>
<sequence length="2257" mass="239938">MRLSVKSLFHIFFAFSLLFLFVISGCDNSDWKQEYLLMVKTDGGTGSGTVSSEPAGISCGDDCSESYHEDKEITLTAIPDEDFEFAGWSGACSGTGPCVVTMDRVQTVTAIFGEPSVTQQHTLTVEKHGTGSGTVSGEPAGISCGDDCSEDYDEDTEITLTATPDENAAFSGWGGACSGTDACVVTMDQAQTVTATFTVVTPQYVLTVEKGGTGSGTVSSDPEGIGCGDDCSQSYDENTQITLTVAADENSEFAGWSGACTGTDTCVVTMDQAQTVTATFDKPEIVSVKSRIAEQGLINAFEEGLQTSEGEPVYCETSAIAYDGTDIILASDKPIPGDNRSSVFSVPYEGLSGASVTYLTASPFVNAIKYEDMTVTPDGQHVIAVTGFDRVKTDSAEWDNYNTILIWPSGSPDAVKVVSPSATDGVTSSVSLRKKLSAALTTAQFPEGVPYFKIEGLAAIPGNKLLFGIRELGENYSIFDYAVKIVSVSYEITDGEMILADDYALIYDYDPSERTELGHTVALSGIEYDKYNDRLYMITSFEEDTDGEVTDEGLGGFLWILPLDDLNAGKSLSLVYKEEGSVPLLFAHKAEGITVISKERVLVVHDDDRVLGRETVENPETQFSRKAHQGAYTIVEMIGDDLTPQYVLTVEKNGTGSGTVSSDPEGISCGDDCSQSYDENTEITLTATAGEGSDFTGWSGACSGTDACVVTMDQARTVTATFNVVSPQYLLTAEKNGTGLGTVSSDPEGISCGDDCSESYDENTAITLTATAGEDSGFVGWSGACSGTDACVVTMDQAQTVTATFAPQYMLTVEKSGTGSGTVSDDFSDIFCGYDCSKTYDENTQVTLTATPDVNSIFAGWSAPECISTSPCTVTMNQSQFVTAYFNRSVATYMLTVEKDGNGSGNVSSVPYGINCGYDCSESYDENTQITLTATADEGSEFAGWTGSGCSGTAPCTVTMNDAQTVTAAFKPKTPGFDISDLQGTWYMYIAQTYQKTGTYWGFGTIEIDNAGKVTSGDFTRPDGSVQIYTGGQFSLSEDGKVKGTLVLPDDLTITIQDGKLDQSKTVGSLVATSVTGGADFGILVKGGGFFSTSDLEGKWHGYFTETNLASDETYWFHGTLDVDNSGNVTGGDYTSSGGATGTYTGGQLSLDENGILTGTVTSSDGTDIMVENGKMLPTKTMGSFVSISSDMTLDTGILIRDGGSFATTDLEGVWNGYFWETNTKSGKEYWFYGALEVDNSGNVTGGDYTSSGGATGTYTGGQLALDENGMLTGTITVEEGVTITVQSGKMDRSKTFGSFASSSDDGTLDIGVLVKGGMPGEIVEIPDPNLAQAIRLNLGFSDQYKLTTTDLNSLTTLSAPGLEISDLTGIEYCKNLTELNLTFNEVNDISALAGLTDLNVLSLYGNPISDFSVLTQLTQLADLAFSVSTKADFGILSDLTSLTELAVGINGISDISAFAELTHLTALGLMNGDISDISPLAGLTNLTTLDLYGNHISDISPLSGMTRLTYLGLYDNDISDISPLAGLTNLTYLTMDDNQIGDISVLSNLKNLDTLFLDNNGISDISPLSELTNLTYLALDDNQIGDISVLSNLKNLDTLFLDNNGISDISPLAGLTSLTELTLNENQINDFSALSGLTSLTTLWVGENQISDVSMLPLADLTNFIALSVYGNEISDISALSDMTDLTYLNIGVNSVSDISALAGMSNLTTLYLDENQISDIGVLSDLTSLEELHLSPEFLSEEARIADLPALEDRDVIIVYGDDSDDDGDGYTENEGDCNDTDHNAYPGAEEIPDDGIDQDCDGSDLILGDFSFGTSAFSDTQAIPQIYTCDGTDISPPLSWTNAPEGTQSFVLIVDDPDAVSVAGSVWNHWIVYDIPAEISSLSEDAGASGGDSLPNGAKHGANSWETDNEYYKGPCPPSGTHYYEFKLYALDVQQLNPAGTSKDEITEAMEGHILGQAEFTGAYSRMVTENLIPDPNLRQVIREHLEVAEENEVFLEDLDSVNILYASEREISDLSGIGYCKNLTELDLGSNQISDLSPLAALMNLTSLNLDYNDIRDISALAALTSLTDLDISENQISDITALAVLTNLAYLDLGSGDISDITALAELTNLTDLFLSENQITDITALADLTNLTYLDLDYNDISDITALAGLTNLTEVFLSENQISDLSPLAGLTNLTYLDLDDNDISDISALAGLTNLTELFLSENQISDISELANLTILENLYLKSNPLSDQAKTADIPAMESKGTEISYQ</sequence>
<dbReference type="GO" id="GO:0009274">
    <property type="term" value="C:peptidoglycan-based cell wall"/>
    <property type="evidence" value="ECO:0007669"/>
    <property type="project" value="UniProtKB-ARBA"/>
</dbReference>
<feature type="domain" description="Bacterial repeat" evidence="4">
    <location>
        <begin position="649"/>
        <end position="724"/>
    </location>
</feature>
<feature type="domain" description="Bacterial repeat" evidence="4">
    <location>
        <begin position="60"/>
        <end position="112"/>
    </location>
</feature>
<feature type="domain" description="Bacterial repeat" evidence="4">
    <location>
        <begin position="124"/>
        <end position="199"/>
    </location>
</feature>
<evidence type="ECO:0000313" key="6">
    <source>
        <dbReference type="EMBL" id="QTA85446.1"/>
    </source>
</evidence>
<dbReference type="PANTHER" id="PTHR46652">
    <property type="entry name" value="LEUCINE-RICH REPEAT AND IQ DOMAIN-CONTAINING PROTEIN 1-RELATED"/>
    <property type="match status" value="1"/>
</dbReference>
<evidence type="ECO:0000256" key="3">
    <source>
        <dbReference type="SAM" id="MobiDB-lite"/>
    </source>
</evidence>
<dbReference type="Pfam" id="PF12799">
    <property type="entry name" value="LRR_4"/>
    <property type="match status" value="4"/>
</dbReference>
<dbReference type="KEGG" id="dmm:dnm_014560"/>
<dbReference type="Pfam" id="PF01161">
    <property type="entry name" value="PBP"/>
    <property type="match status" value="1"/>
</dbReference>
<dbReference type="CDD" id="cd00865">
    <property type="entry name" value="PEBP_bact_arch"/>
    <property type="match status" value="1"/>
</dbReference>
<dbReference type="Pfam" id="PF18998">
    <property type="entry name" value="Flg_new_2"/>
    <property type="match status" value="7"/>
</dbReference>
<dbReference type="SUPFAM" id="SSF49777">
    <property type="entry name" value="PEBP-like"/>
    <property type="match status" value="1"/>
</dbReference>
<proteinExistence type="predicted"/>
<dbReference type="SMART" id="SM00367">
    <property type="entry name" value="LRR_CC"/>
    <property type="match status" value="9"/>
</dbReference>
<dbReference type="InterPro" id="IPR006553">
    <property type="entry name" value="Leu-rich_rpt_Cys-con_subtyp"/>
</dbReference>
<dbReference type="Gene3D" id="3.80.10.10">
    <property type="entry name" value="Ribonuclease Inhibitor"/>
    <property type="match status" value="3"/>
</dbReference>
<keyword evidence="2" id="KW-0677">Repeat</keyword>
<dbReference type="InterPro" id="IPR036610">
    <property type="entry name" value="PEBP-like_sf"/>
</dbReference>
<gene>
    <name evidence="6" type="ORF">dnm_014560</name>
</gene>
<keyword evidence="1" id="KW-0433">Leucine-rich repeat</keyword>
<dbReference type="InterPro" id="IPR032675">
    <property type="entry name" value="LRR_dom_sf"/>
</dbReference>
<dbReference type="InterPro" id="IPR001611">
    <property type="entry name" value="Leu-rich_rpt"/>
</dbReference>
<dbReference type="InterPro" id="IPR008914">
    <property type="entry name" value="PEBP"/>
</dbReference>
<dbReference type="InterPro" id="IPR044060">
    <property type="entry name" value="Bacterial_rp_domain"/>
</dbReference>
<dbReference type="Gene3D" id="3.90.280.10">
    <property type="entry name" value="PEBP-like"/>
    <property type="match status" value="1"/>
</dbReference>
<evidence type="ECO:0000313" key="7">
    <source>
        <dbReference type="Proteomes" id="UP000663722"/>
    </source>
</evidence>
<accession>A0A975BHG5</accession>
<dbReference type="InterPro" id="IPR005247">
    <property type="entry name" value="YbhB_YbcL/LppC-like"/>
</dbReference>
<feature type="domain" description="Bacterial repeat" evidence="4">
    <location>
        <begin position="812"/>
        <end position="888"/>
    </location>
</feature>
<dbReference type="Pfam" id="PF11617">
    <property type="entry name" value="Cu-binding_MopE"/>
    <property type="match status" value="1"/>
</dbReference>
<feature type="domain" description="Disease resistance R13L4/SHOC-2-like LRR" evidence="5">
    <location>
        <begin position="1493"/>
        <end position="1720"/>
    </location>
</feature>
<dbReference type="InterPro" id="IPR003591">
    <property type="entry name" value="Leu-rich_rpt_typical-subtyp"/>
</dbReference>
<dbReference type="InterPro" id="IPR055414">
    <property type="entry name" value="LRR_R13L4/SHOC2-like"/>
</dbReference>
<dbReference type="PANTHER" id="PTHR46652:SF3">
    <property type="entry name" value="LEUCINE-RICH REPEAT-CONTAINING PROTEIN 9"/>
    <property type="match status" value="1"/>
</dbReference>
<dbReference type="InterPro" id="IPR021655">
    <property type="entry name" value="Put_metal-bd"/>
</dbReference>
<evidence type="ECO:0000256" key="1">
    <source>
        <dbReference type="ARBA" id="ARBA00022614"/>
    </source>
</evidence>
<feature type="region of interest" description="Disordered" evidence="3">
    <location>
        <begin position="1887"/>
        <end position="1908"/>
    </location>
</feature>
<dbReference type="Pfam" id="PF23598">
    <property type="entry name" value="LRR_14"/>
    <property type="match status" value="1"/>
</dbReference>
<dbReference type="InterPro" id="IPR050836">
    <property type="entry name" value="SDS22/Internalin_LRR"/>
</dbReference>
<evidence type="ECO:0000256" key="2">
    <source>
        <dbReference type="ARBA" id="ARBA00022737"/>
    </source>
</evidence>
<dbReference type="SMART" id="SM00365">
    <property type="entry name" value="LRR_SD22"/>
    <property type="match status" value="22"/>
</dbReference>
<evidence type="ECO:0000259" key="4">
    <source>
        <dbReference type="Pfam" id="PF18998"/>
    </source>
</evidence>
<feature type="domain" description="Bacterial repeat" evidence="4">
    <location>
        <begin position="742"/>
        <end position="807"/>
    </location>
</feature>
<dbReference type="RefSeq" id="WP_207681508.1">
    <property type="nucleotide sequence ID" value="NZ_CP061800.1"/>
</dbReference>
<dbReference type="SUPFAM" id="SSF52058">
    <property type="entry name" value="L domain-like"/>
    <property type="match status" value="3"/>
</dbReference>
<organism evidence="6 7">
    <name type="scientific">Desulfonema magnum</name>
    <dbReference type="NCBI Taxonomy" id="45655"/>
    <lineage>
        <taxon>Bacteria</taxon>
        <taxon>Pseudomonadati</taxon>
        <taxon>Thermodesulfobacteriota</taxon>
        <taxon>Desulfobacteria</taxon>
        <taxon>Desulfobacterales</taxon>
        <taxon>Desulfococcaceae</taxon>
        <taxon>Desulfonema</taxon>
    </lineage>
</organism>
<dbReference type="FunFam" id="3.80.10.10:FF:001164">
    <property type="entry name" value="GH01279p"/>
    <property type="match status" value="1"/>
</dbReference>
<dbReference type="PROSITE" id="PS51450">
    <property type="entry name" value="LRR"/>
    <property type="match status" value="19"/>
</dbReference>
<dbReference type="EMBL" id="CP061800">
    <property type="protein sequence ID" value="QTA85446.1"/>
    <property type="molecule type" value="Genomic_DNA"/>
</dbReference>
<dbReference type="Pfam" id="PF13516">
    <property type="entry name" value="LRR_6"/>
    <property type="match status" value="1"/>
</dbReference>
<evidence type="ECO:0000259" key="5">
    <source>
        <dbReference type="Pfam" id="PF23598"/>
    </source>
</evidence>
<name>A0A975BHG5_9BACT</name>
<dbReference type="NCBIfam" id="TIGR00481">
    <property type="entry name" value="YbhB/YbcL family Raf kinase inhibitor-like protein"/>
    <property type="match status" value="1"/>
</dbReference>
<protein>
    <submittedName>
        <fullName evidence="6">Leucine-rich repest containing protein</fullName>
    </submittedName>
</protein>